<organism evidence="1 2">
    <name type="scientific">Caerostris extrusa</name>
    <name type="common">Bark spider</name>
    <name type="synonym">Caerostris bankana</name>
    <dbReference type="NCBI Taxonomy" id="172846"/>
    <lineage>
        <taxon>Eukaryota</taxon>
        <taxon>Metazoa</taxon>
        <taxon>Ecdysozoa</taxon>
        <taxon>Arthropoda</taxon>
        <taxon>Chelicerata</taxon>
        <taxon>Arachnida</taxon>
        <taxon>Araneae</taxon>
        <taxon>Araneomorphae</taxon>
        <taxon>Entelegynae</taxon>
        <taxon>Araneoidea</taxon>
        <taxon>Araneidae</taxon>
        <taxon>Caerostris</taxon>
    </lineage>
</organism>
<name>A0AAV4RJW6_CAEEX</name>
<keyword evidence="2" id="KW-1185">Reference proteome</keyword>
<comment type="caution">
    <text evidence="1">The sequence shown here is derived from an EMBL/GenBank/DDBJ whole genome shotgun (WGS) entry which is preliminary data.</text>
</comment>
<protein>
    <submittedName>
        <fullName evidence="1">Uncharacterized protein</fullName>
    </submittedName>
</protein>
<evidence type="ECO:0000313" key="2">
    <source>
        <dbReference type="Proteomes" id="UP001054945"/>
    </source>
</evidence>
<evidence type="ECO:0000313" key="1">
    <source>
        <dbReference type="EMBL" id="GIY20777.1"/>
    </source>
</evidence>
<dbReference type="AlphaFoldDB" id="A0AAV4RJW6"/>
<proteinExistence type="predicted"/>
<accession>A0AAV4RJW6</accession>
<sequence length="224" mass="24468">MVKLSPGSLMSGKGFAARTSISNDWVGMVSFSTVVLLLGVRFWTDFSHYLLGGSPGLKSGLALCSVQDTALPDSLSYDCRALGVTKEKFYILVGAHWTCSLTLIERFLNLIPPRLWCQKTIPQLAGLWCVLKTGHVCLAPVSTGFGFESRWCGGGLVLGTHEIKNARASYLRVLNMLSSVHEPNNNHKRFENSIVISQSSKNSYTARVAITTSKRAPVLLSQFA</sequence>
<gene>
    <name evidence="1" type="ORF">CEXT_519241</name>
</gene>
<dbReference type="Proteomes" id="UP001054945">
    <property type="component" value="Unassembled WGS sequence"/>
</dbReference>
<reference evidence="1 2" key="1">
    <citation type="submission" date="2021-06" db="EMBL/GenBank/DDBJ databases">
        <title>Caerostris extrusa draft genome.</title>
        <authorList>
            <person name="Kono N."/>
            <person name="Arakawa K."/>
        </authorList>
    </citation>
    <scope>NUCLEOTIDE SEQUENCE [LARGE SCALE GENOMIC DNA]</scope>
</reference>
<dbReference type="EMBL" id="BPLR01007934">
    <property type="protein sequence ID" value="GIY20777.1"/>
    <property type="molecule type" value="Genomic_DNA"/>
</dbReference>